<dbReference type="Gene3D" id="3.40.50.300">
    <property type="entry name" value="P-loop containing nucleotide triphosphate hydrolases"/>
    <property type="match status" value="1"/>
</dbReference>
<organism evidence="2">
    <name type="scientific">Parabacteroides merdae</name>
    <dbReference type="NCBI Taxonomy" id="46503"/>
    <lineage>
        <taxon>Bacteria</taxon>
        <taxon>Pseudomonadati</taxon>
        <taxon>Bacteroidota</taxon>
        <taxon>Bacteroidia</taxon>
        <taxon>Bacteroidales</taxon>
        <taxon>Tannerellaceae</taxon>
        <taxon>Parabacteroides</taxon>
    </lineage>
</organism>
<dbReference type="Pfam" id="PF01656">
    <property type="entry name" value="CbiA"/>
    <property type="match status" value="1"/>
</dbReference>
<accession>A0A6N3AIC6</accession>
<dbReference type="PANTHER" id="PTHR13696">
    <property type="entry name" value="P-LOOP CONTAINING NUCLEOSIDE TRIPHOSPHATE HYDROLASE"/>
    <property type="match status" value="1"/>
</dbReference>
<dbReference type="CDD" id="cd02042">
    <property type="entry name" value="ParAB_family"/>
    <property type="match status" value="1"/>
</dbReference>
<gene>
    <name evidence="2" type="ORF">PMLFYP103_00171</name>
</gene>
<protein>
    <submittedName>
        <fullName evidence="2">CobQ/CobB/MinD/ParA nucleotide binding domain protein</fullName>
    </submittedName>
</protein>
<dbReference type="AlphaFoldDB" id="A0A6N3AIC6"/>
<proteinExistence type="predicted"/>
<dbReference type="InterPro" id="IPR027417">
    <property type="entry name" value="P-loop_NTPase"/>
</dbReference>
<dbReference type="InterPro" id="IPR002586">
    <property type="entry name" value="CobQ/CobB/MinD/ParA_Nub-bd_dom"/>
</dbReference>
<dbReference type="PANTHER" id="PTHR13696:SF52">
    <property type="entry name" value="PARA FAMILY PROTEIN CT_582"/>
    <property type="match status" value="1"/>
</dbReference>
<reference evidence="2" key="1">
    <citation type="submission" date="2019-11" db="EMBL/GenBank/DDBJ databases">
        <authorList>
            <person name="Feng L."/>
        </authorList>
    </citation>
    <scope>NUCLEOTIDE SEQUENCE</scope>
    <source>
        <strain evidence="2">PmerdaeLFYP103</strain>
    </source>
</reference>
<dbReference type="EMBL" id="CACRUV010000012">
    <property type="protein sequence ID" value="VYT92014.1"/>
    <property type="molecule type" value="Genomic_DNA"/>
</dbReference>
<dbReference type="SUPFAM" id="SSF52540">
    <property type="entry name" value="P-loop containing nucleoside triphosphate hydrolases"/>
    <property type="match status" value="1"/>
</dbReference>
<dbReference type="InterPro" id="IPR050678">
    <property type="entry name" value="DNA_Partitioning_ATPase"/>
</dbReference>
<feature type="domain" description="CobQ/CobB/MinD/ParA nucleotide binding" evidence="1">
    <location>
        <begin position="30"/>
        <end position="176"/>
    </location>
</feature>
<evidence type="ECO:0000313" key="2">
    <source>
        <dbReference type="EMBL" id="VYT92014.1"/>
    </source>
</evidence>
<evidence type="ECO:0000259" key="1">
    <source>
        <dbReference type="Pfam" id="PF01656"/>
    </source>
</evidence>
<name>A0A6N3AIC6_9BACT</name>
<sequence>MQLFNLLFIYLRTYLKTYIMGQILPGVVVAFENPKGGVGKSTLTALFAGYIHSQSNEEGGLSIAVVDIDDMQNTIGKLREDEAEDGIMKKEEEYEVINISSSEFINQLDFLQDNYDIILVDFPGNLKQNGVVETLHFVDVIIIPFEPNQTDLRPTLTFYYNIYEGIIESRQKIGKKTTVRGVMNRVLPNVLEFKEILKNKKTLPFELMQNYIRDSRVDYQRNLSTLSKAYHHPCDAFCEEVLELICNHIGE</sequence>